<dbReference type="SFLD" id="SFLDS00003">
    <property type="entry name" value="Haloacid_Dehalogenase"/>
    <property type="match status" value="1"/>
</dbReference>
<proteinExistence type="predicted"/>
<dbReference type="GO" id="GO:0004713">
    <property type="term" value="F:protein tyrosine kinase activity"/>
    <property type="evidence" value="ECO:0007669"/>
    <property type="project" value="TreeGrafter"/>
</dbReference>
<dbReference type="EMBL" id="RKHL01000001">
    <property type="protein sequence ID" value="ROR83567.1"/>
    <property type="molecule type" value="Genomic_DNA"/>
</dbReference>
<name>A0A3N2C7W0_9MICO</name>
<dbReference type="SFLD" id="SFLDG01129">
    <property type="entry name" value="C1.5:_HAD__Beta-PGM__Phosphata"/>
    <property type="match status" value="1"/>
</dbReference>
<dbReference type="AlphaFoldDB" id="A0A3N2C7W0"/>
<evidence type="ECO:0000313" key="1">
    <source>
        <dbReference type="EMBL" id="ROR83567.1"/>
    </source>
</evidence>
<dbReference type="InterPro" id="IPR023214">
    <property type="entry name" value="HAD_sf"/>
</dbReference>
<dbReference type="InterPro" id="IPR041492">
    <property type="entry name" value="HAD_2"/>
</dbReference>
<protein>
    <submittedName>
        <fullName evidence="1">Phosphoglycolate phosphatase</fullName>
    </submittedName>
</protein>
<dbReference type="InterPro" id="IPR050155">
    <property type="entry name" value="HAD-like_hydrolase_sf"/>
</dbReference>
<reference evidence="1 2" key="1">
    <citation type="submission" date="2018-11" db="EMBL/GenBank/DDBJ databases">
        <title>Sequencing the genomes of 1000 actinobacteria strains.</title>
        <authorList>
            <person name="Klenk H.-P."/>
        </authorList>
    </citation>
    <scope>NUCLEOTIDE SEQUENCE [LARGE SCALE GENOMIC DNA]</scope>
    <source>
        <strain evidence="1 2">DSM 14012</strain>
    </source>
</reference>
<dbReference type="Gene3D" id="1.10.150.240">
    <property type="entry name" value="Putative phosphatase, domain 2"/>
    <property type="match status" value="1"/>
</dbReference>
<comment type="caution">
    <text evidence="1">The sequence shown here is derived from an EMBL/GenBank/DDBJ whole genome shotgun (WGS) entry which is preliminary data.</text>
</comment>
<gene>
    <name evidence="1" type="ORF">EDD42_3680</name>
</gene>
<organism evidence="1 2">
    <name type="scientific">Plantibacter flavus</name>
    <dbReference type="NCBI Taxonomy" id="150123"/>
    <lineage>
        <taxon>Bacteria</taxon>
        <taxon>Bacillati</taxon>
        <taxon>Actinomycetota</taxon>
        <taxon>Actinomycetes</taxon>
        <taxon>Micrococcales</taxon>
        <taxon>Microbacteriaceae</taxon>
        <taxon>Plantibacter</taxon>
    </lineage>
</organism>
<keyword evidence="2" id="KW-1185">Reference proteome</keyword>
<dbReference type="SUPFAM" id="SSF56784">
    <property type="entry name" value="HAD-like"/>
    <property type="match status" value="1"/>
</dbReference>
<evidence type="ECO:0000313" key="2">
    <source>
        <dbReference type="Proteomes" id="UP000266915"/>
    </source>
</evidence>
<accession>A0A3N2C7W0</accession>
<dbReference type="PANTHER" id="PTHR43434:SF20">
    <property type="entry name" value="5'-NUCLEOTIDASE"/>
    <property type="match status" value="1"/>
</dbReference>
<dbReference type="Pfam" id="PF13419">
    <property type="entry name" value="HAD_2"/>
    <property type="match status" value="1"/>
</dbReference>
<dbReference type="PANTHER" id="PTHR43434">
    <property type="entry name" value="PHOSPHOGLYCOLATE PHOSPHATASE"/>
    <property type="match status" value="1"/>
</dbReference>
<dbReference type="Proteomes" id="UP000266915">
    <property type="component" value="Unassembled WGS sequence"/>
</dbReference>
<sequence length="234" mass="24647">MERVTDLYLASTTVSFHRSWSCVLFDLDGTIVDSAPGIISRMRTTLANVGAVVPSDESLLRWVGPPLLDSFRDFAGMDPLQSQLALTEYRRQVAIEGAEVGTAVFPGVAGLLARISEAGIPIGLATSKPESQANTILDHFGLSQYFTVVTGASEDEVRSSKADVVGEALRRLTAAGVDTSRTVLVGDRLHDIEGAAAHGIPTILVEWGYGSPAEATGALAVVHSIDALSNLITG</sequence>
<dbReference type="Gene3D" id="3.40.50.1000">
    <property type="entry name" value="HAD superfamily/HAD-like"/>
    <property type="match status" value="1"/>
</dbReference>
<dbReference type="GO" id="GO:0005829">
    <property type="term" value="C:cytosol"/>
    <property type="evidence" value="ECO:0007669"/>
    <property type="project" value="TreeGrafter"/>
</dbReference>
<dbReference type="InterPro" id="IPR023198">
    <property type="entry name" value="PGP-like_dom2"/>
</dbReference>
<dbReference type="InterPro" id="IPR036412">
    <property type="entry name" value="HAD-like_sf"/>
</dbReference>